<evidence type="ECO:0000259" key="1">
    <source>
        <dbReference type="Pfam" id="PF01935"/>
    </source>
</evidence>
<dbReference type="AlphaFoldDB" id="A0A1C3H998"/>
<dbReference type="Gene3D" id="3.40.50.300">
    <property type="entry name" value="P-loop containing nucleotide triphosphate hydrolases"/>
    <property type="match status" value="2"/>
</dbReference>
<sequence length="596" mass="67366">MTNEKSNNVNAEVISVYPNNIKILVTDLNDFKDGQNLKVGSYIKVPSDDGTMMLIGIIENFSIEAKDTGERKYLIQANPLGIIKDGRFERGGDSIALPPKEAAPATYEDISNIYKDSVEKNKHFEFCSLSYNEGIRIPLDGNKFFNKHISIIGSTGSGKSHTVSKVIQTAINGKSGDFNLNNSHVIIFDIHSEYRSAFPDANFLDVNNLCLPYWLLNSEELEEILLDTGERDNYNQSAVFRMLVTANKKKHNKSLSKVFYDSPVFFNIDEIENALKNLRDETKNSKANDRYMIVGESGAADEKGDSSTTQDCGCKLDDKERIEKYFEKKFSFYNSKNSNVTKGFYADGTLDKFISRFSEKINQDRLSFLFSEESRSQQFEDVIKNLLGAKGEPGGNKNVTIIDLSGIPFEVLSITVSLISRLVFEYGYVYKKLKESKGEDTDFPILLVYEEAHKYVPNSDLARYRSSKKSIERIAKEGRKYGVTLLLASQRPSEISETIFSQCNNFIAMRLTNPVDQNYVKRLLPDTLGSIIDTLPSLKAGEALVIGESIVLPSIVSIDLCPEDRQPSSNDIRYWEVWKEQWHDADFSGVKDHWLK</sequence>
<dbReference type="SUPFAM" id="SSF52540">
    <property type="entry name" value="P-loop containing nucleoside triphosphate hydrolases"/>
    <property type="match status" value="1"/>
</dbReference>
<protein>
    <submittedName>
        <fullName evidence="2">AAA-like domain protein</fullName>
    </submittedName>
</protein>
<dbReference type="PANTHER" id="PTHR42957:SF1">
    <property type="entry name" value="HELICASE MJ1565-RELATED"/>
    <property type="match status" value="1"/>
</dbReference>
<evidence type="ECO:0000313" key="2">
    <source>
        <dbReference type="EMBL" id="SAY41598.1"/>
    </source>
</evidence>
<dbReference type="NCBIfam" id="NF042944">
    <property type="entry name" value="HerA_antiphage_2"/>
    <property type="match status" value="1"/>
</dbReference>
<dbReference type="InterPro" id="IPR002789">
    <property type="entry name" value="HerA_central"/>
</dbReference>
<feature type="domain" description="Helicase HerA central" evidence="1">
    <location>
        <begin position="129"/>
        <end position="423"/>
    </location>
</feature>
<dbReference type="InterPro" id="IPR027417">
    <property type="entry name" value="P-loop_NTPase"/>
</dbReference>
<reference evidence="2" key="1">
    <citation type="submission" date="2016-05" db="EMBL/GenBank/DDBJ databases">
        <authorList>
            <person name="Cock P.J.A."/>
            <person name="Cock P.J.A."/>
        </authorList>
    </citation>
    <scope>NUCLEOTIDE SEQUENCE</scope>
    <source>
        <strain evidence="2">PWN146_assembly</strain>
    </source>
</reference>
<dbReference type="Pfam" id="PF01935">
    <property type="entry name" value="DUF87"/>
    <property type="match status" value="1"/>
</dbReference>
<gene>
    <name evidence="2" type="ORF">PWN146_00261</name>
</gene>
<dbReference type="EMBL" id="LT575490">
    <property type="protein sequence ID" value="SAY41598.1"/>
    <property type="molecule type" value="Genomic_DNA"/>
</dbReference>
<accession>A0A1C3H998</accession>
<dbReference type="PANTHER" id="PTHR42957">
    <property type="entry name" value="HELICASE MJ1565-RELATED"/>
    <property type="match status" value="1"/>
</dbReference>
<name>A0A1C3H998_SERMA</name>
<organism evidence="2">
    <name type="scientific">Serratia marcescens</name>
    <dbReference type="NCBI Taxonomy" id="615"/>
    <lineage>
        <taxon>Bacteria</taxon>
        <taxon>Pseudomonadati</taxon>
        <taxon>Pseudomonadota</taxon>
        <taxon>Gammaproteobacteria</taxon>
        <taxon>Enterobacterales</taxon>
        <taxon>Yersiniaceae</taxon>
        <taxon>Serratia</taxon>
    </lineage>
</organism>
<proteinExistence type="predicted"/>
<dbReference type="InterPro" id="IPR008571">
    <property type="entry name" value="HerA-like"/>
</dbReference>